<keyword evidence="7 14" id="KW-0479">Metal-binding</keyword>
<evidence type="ECO:0000256" key="9">
    <source>
        <dbReference type="ARBA" id="ARBA00023002"/>
    </source>
</evidence>
<dbReference type="Gene3D" id="3.40.50.920">
    <property type="match status" value="1"/>
</dbReference>
<gene>
    <name evidence="17" type="ORF">DSAG12_03441</name>
</gene>
<dbReference type="GO" id="GO:0044272">
    <property type="term" value="P:sulfur compound biosynthetic process"/>
    <property type="evidence" value="ECO:0007669"/>
    <property type="project" value="UniProtKB-ARBA"/>
</dbReference>
<dbReference type="EC" id="1.2.7.8" evidence="3 14"/>
<organism evidence="17 18">
    <name type="scientific">Promethearchaeum syntrophicum</name>
    <dbReference type="NCBI Taxonomy" id="2594042"/>
    <lineage>
        <taxon>Archaea</taxon>
        <taxon>Promethearchaeati</taxon>
        <taxon>Promethearchaeota</taxon>
        <taxon>Promethearchaeia</taxon>
        <taxon>Promethearchaeales</taxon>
        <taxon>Promethearchaeaceae</taxon>
        <taxon>Promethearchaeum</taxon>
    </lineage>
</organism>
<evidence type="ECO:0000256" key="6">
    <source>
        <dbReference type="ARBA" id="ARBA00022485"/>
    </source>
</evidence>
<evidence type="ECO:0000256" key="10">
    <source>
        <dbReference type="ARBA" id="ARBA00023004"/>
    </source>
</evidence>
<dbReference type="InterPro" id="IPR029061">
    <property type="entry name" value="THDP-binding"/>
</dbReference>
<evidence type="ECO:0000256" key="14">
    <source>
        <dbReference type="PIRNR" id="PIRNR006439"/>
    </source>
</evidence>
<accession>A0A5B9DEQ9</accession>
<dbReference type="InterPro" id="IPR017896">
    <property type="entry name" value="4Fe4S_Fe-S-bd"/>
</dbReference>
<evidence type="ECO:0000256" key="1">
    <source>
        <dbReference type="ARBA" id="ARBA00002995"/>
    </source>
</evidence>
<dbReference type="InterPro" id="IPR009014">
    <property type="entry name" value="Transketo_C/PFOR_II"/>
</dbReference>
<protein>
    <recommendedName>
        <fullName evidence="4 14">Indolepyruvate oxidoreductase subunit IorA</fullName>
        <shortName evidence="14">IOR</shortName>
        <ecNumber evidence="3 14">1.2.7.8</ecNumber>
    </recommendedName>
    <alternativeName>
        <fullName evidence="12 14">Indolepyruvate ferredoxin oxidoreductase subunit alpha</fullName>
    </alternativeName>
</protein>
<feature type="binding site" evidence="15">
    <location>
        <position position="606"/>
    </location>
    <ligand>
        <name>[4Fe-4S] cluster</name>
        <dbReference type="ChEBI" id="CHEBI:49883"/>
        <label>1</label>
    </ligand>
</feature>
<feature type="binding site" evidence="15">
    <location>
        <position position="632"/>
    </location>
    <ligand>
        <name>[4Fe-4S] cluster</name>
        <dbReference type="ChEBI" id="CHEBI:49883"/>
        <label>2</label>
    </ligand>
</feature>
<dbReference type="GeneID" id="41331412"/>
<proteinExistence type="predicted"/>
<feature type="binding site" evidence="15">
    <location>
        <position position="635"/>
    </location>
    <ligand>
        <name>[4Fe-4S] cluster</name>
        <dbReference type="ChEBI" id="CHEBI:49883"/>
        <label>2</label>
    </ligand>
</feature>
<feature type="binding site" evidence="15">
    <location>
        <position position="600"/>
    </location>
    <ligand>
        <name>[4Fe-4S] cluster</name>
        <dbReference type="ChEBI" id="CHEBI:49883"/>
        <label>1</label>
    </ligand>
</feature>
<reference evidence="17 18" key="2">
    <citation type="journal article" date="2024" name="Int. J. Syst. Evol. Microbiol.">
        <title>Promethearchaeum syntrophicum gen. nov., sp. nov., an anaerobic, obligately syntrophic archaeon, the first isolate of the lineage 'Asgard' archaea, and proposal of the new archaeal phylum Promethearchaeota phyl. nov. and kingdom Promethearchaeati regn. nov.</title>
        <authorList>
            <person name="Imachi H."/>
            <person name="Nobu M.K."/>
            <person name="Kato S."/>
            <person name="Takaki Y."/>
            <person name="Miyazaki M."/>
            <person name="Miyata M."/>
            <person name="Ogawara M."/>
            <person name="Saito Y."/>
            <person name="Sakai S."/>
            <person name="Tahara Y.O."/>
            <person name="Takano Y."/>
            <person name="Tasumi E."/>
            <person name="Uematsu K."/>
            <person name="Yoshimura T."/>
            <person name="Itoh T."/>
            <person name="Ohkuma M."/>
            <person name="Takai K."/>
        </authorList>
    </citation>
    <scope>NUCLEOTIDE SEQUENCE [LARGE SCALE GENOMIC DNA]</scope>
    <source>
        <strain evidence="17 18">MK-D1</strain>
    </source>
</reference>
<dbReference type="Proteomes" id="UP000321408">
    <property type="component" value="Chromosome"/>
</dbReference>
<dbReference type="PROSITE" id="PS51379">
    <property type="entry name" value="4FE4S_FER_2"/>
    <property type="match status" value="2"/>
</dbReference>
<evidence type="ECO:0000256" key="5">
    <source>
        <dbReference type="ARBA" id="ARBA00022448"/>
    </source>
</evidence>
<dbReference type="RefSeq" id="WP_147664493.1">
    <property type="nucleotide sequence ID" value="NZ_CP042905.2"/>
</dbReference>
<dbReference type="InterPro" id="IPR017900">
    <property type="entry name" value="4Fe4S_Fe_S_CS"/>
</dbReference>
<keyword evidence="10 14" id="KW-0408">Iron</keyword>
<dbReference type="KEGG" id="psyt:DSAG12_03441"/>
<evidence type="ECO:0000256" key="15">
    <source>
        <dbReference type="PIRSR" id="PIRSR006439-50"/>
    </source>
</evidence>
<evidence type="ECO:0000256" key="13">
    <source>
        <dbReference type="ARBA" id="ARBA00048332"/>
    </source>
</evidence>
<dbReference type="AlphaFoldDB" id="A0A5B9DEQ9"/>
<dbReference type="Gene3D" id="3.40.50.970">
    <property type="match status" value="2"/>
</dbReference>
<feature type="domain" description="4Fe-4S ferredoxin-type" evidence="16">
    <location>
        <begin position="620"/>
        <end position="648"/>
    </location>
</feature>
<comment type="catalytic activity">
    <reaction evidence="13 14">
        <text>indole-3-pyruvate + 2 oxidized [2Fe-2S]-[ferredoxin] + CoA = (indol-3-yl)acetyl-CoA + 2 reduced [2Fe-2S]-[ferredoxin] + CO2 + H(+)</text>
        <dbReference type="Rhea" id="RHEA:12645"/>
        <dbReference type="Rhea" id="RHEA-COMP:10000"/>
        <dbReference type="Rhea" id="RHEA-COMP:10001"/>
        <dbReference type="ChEBI" id="CHEBI:15378"/>
        <dbReference type="ChEBI" id="CHEBI:16526"/>
        <dbReference type="ChEBI" id="CHEBI:17640"/>
        <dbReference type="ChEBI" id="CHEBI:33737"/>
        <dbReference type="ChEBI" id="CHEBI:33738"/>
        <dbReference type="ChEBI" id="CHEBI:57271"/>
        <dbReference type="ChEBI" id="CHEBI:57287"/>
        <dbReference type="EC" id="1.2.7.8"/>
    </reaction>
</comment>
<evidence type="ECO:0000256" key="8">
    <source>
        <dbReference type="ARBA" id="ARBA00022982"/>
    </source>
</evidence>
<dbReference type="PROSITE" id="PS00198">
    <property type="entry name" value="4FE4S_FER_1"/>
    <property type="match status" value="1"/>
</dbReference>
<dbReference type="InterPro" id="IPR011766">
    <property type="entry name" value="TPP_enzyme_TPP-bd"/>
</dbReference>
<dbReference type="PANTHER" id="PTHR43710:SF7">
    <property type="entry name" value="INDOLEPYRUVATE OXIDOREDUCTASE SUBUNIT IORA"/>
    <property type="match status" value="1"/>
</dbReference>
<evidence type="ECO:0000256" key="12">
    <source>
        <dbReference type="ARBA" id="ARBA00030514"/>
    </source>
</evidence>
<feature type="binding site" evidence="15">
    <location>
        <position position="639"/>
    </location>
    <ligand>
        <name>[4Fe-4S] cluster</name>
        <dbReference type="ChEBI" id="CHEBI:49883"/>
        <label>1</label>
    </ligand>
</feature>
<keyword evidence="6 14" id="KW-0004">4Fe-4S</keyword>
<keyword evidence="18" id="KW-1185">Reference proteome</keyword>
<dbReference type="EMBL" id="CP042905">
    <property type="protein sequence ID" value="QEE17604.1"/>
    <property type="molecule type" value="Genomic_DNA"/>
</dbReference>
<comment type="function">
    <text evidence="1 14">Catalyzes the ferredoxin-dependent oxidative decarboxylation of arylpyruvates.</text>
</comment>
<keyword evidence="11 14" id="KW-0411">Iron-sulfur</keyword>
<dbReference type="CDD" id="cd02008">
    <property type="entry name" value="TPP_IOR_alpha"/>
    <property type="match status" value="1"/>
</dbReference>
<keyword evidence="9 14" id="KW-0560">Oxidoreductase</keyword>
<dbReference type="Pfam" id="PF01855">
    <property type="entry name" value="POR_N"/>
    <property type="match status" value="1"/>
</dbReference>
<evidence type="ECO:0000256" key="3">
    <source>
        <dbReference type="ARBA" id="ARBA00012812"/>
    </source>
</evidence>
<reference evidence="17 18" key="1">
    <citation type="journal article" date="2020" name="Nature">
        <title>Isolation of an archaeon at the prokaryote-eukaryote interface.</title>
        <authorList>
            <person name="Imachi H."/>
            <person name="Nobu M.K."/>
            <person name="Nakahara N."/>
            <person name="Morono Y."/>
            <person name="Ogawara M."/>
            <person name="Takaki Y."/>
            <person name="Takano Y."/>
            <person name="Uematsu K."/>
            <person name="Ikuta T."/>
            <person name="Ito M."/>
            <person name="Matsui Y."/>
            <person name="Miyazaki M."/>
            <person name="Murata K."/>
            <person name="Saito Y."/>
            <person name="Sakai S."/>
            <person name="Song C."/>
            <person name="Tasumi E."/>
            <person name="Yamanaka Y."/>
            <person name="Yamaguchi T."/>
            <person name="Kamagata Y."/>
            <person name="Tamaki H."/>
            <person name="Takai K."/>
        </authorList>
    </citation>
    <scope>NUCLEOTIDE SEQUENCE [LARGE SCALE GENOMIC DNA]</scope>
    <source>
        <strain evidence="17 18">MK-D1</strain>
    </source>
</reference>
<dbReference type="InterPro" id="IPR045025">
    <property type="entry name" value="HACL1-like"/>
</dbReference>
<dbReference type="GO" id="GO:0043805">
    <property type="term" value="F:indolepyruvate ferredoxin oxidoreductase activity"/>
    <property type="evidence" value="ECO:0007669"/>
    <property type="project" value="UniProtKB-UniRule"/>
</dbReference>
<dbReference type="Pfam" id="PF02775">
    <property type="entry name" value="TPP_enzyme_C"/>
    <property type="match status" value="1"/>
</dbReference>
<name>A0A5B9DEQ9_9ARCH</name>
<evidence type="ECO:0000313" key="17">
    <source>
        <dbReference type="EMBL" id="QEE17604.1"/>
    </source>
</evidence>
<evidence type="ECO:0000256" key="2">
    <source>
        <dbReference type="ARBA" id="ARBA00011238"/>
    </source>
</evidence>
<dbReference type="FunFam" id="3.40.50.970:FF:000039">
    <property type="entry name" value="Indolepyruvate oxidoreductase subunit IorA"/>
    <property type="match status" value="1"/>
</dbReference>
<keyword evidence="5 14" id="KW-0813">Transport</keyword>
<dbReference type="CDD" id="cd07034">
    <property type="entry name" value="TPP_PYR_PFOR_IOR-alpha_like"/>
    <property type="match status" value="1"/>
</dbReference>
<feature type="binding site" evidence="15">
    <location>
        <position position="603"/>
    </location>
    <ligand>
        <name>[4Fe-4S] cluster</name>
        <dbReference type="ChEBI" id="CHEBI:49883"/>
        <label>1</label>
    </ligand>
</feature>
<comment type="subunit">
    <text evidence="2 14">Heterodimer of the IorA and IorB subunits.</text>
</comment>
<keyword evidence="8 14" id="KW-0249">Electron transport</keyword>
<dbReference type="Pfam" id="PF13237">
    <property type="entry name" value="Fer4_10"/>
    <property type="match status" value="1"/>
</dbReference>
<dbReference type="InterPro" id="IPR017721">
    <property type="entry name" value="IorA"/>
</dbReference>
<feature type="binding site" evidence="15">
    <location>
        <position position="629"/>
    </location>
    <ligand>
        <name>[4Fe-4S] cluster</name>
        <dbReference type="ChEBI" id="CHEBI:49883"/>
        <label>2</label>
    </ligand>
</feature>
<dbReference type="PANTHER" id="PTHR43710">
    <property type="entry name" value="2-HYDROXYACYL-COA LYASE"/>
    <property type="match status" value="1"/>
</dbReference>
<evidence type="ECO:0000256" key="11">
    <source>
        <dbReference type="ARBA" id="ARBA00023014"/>
    </source>
</evidence>
<feature type="domain" description="4Fe-4S ferredoxin-type" evidence="16">
    <location>
        <begin position="591"/>
        <end position="619"/>
    </location>
</feature>
<feature type="binding site" evidence="15">
    <location>
        <position position="612"/>
    </location>
    <ligand>
        <name>[4Fe-4S] cluster</name>
        <dbReference type="ChEBI" id="CHEBI:49883"/>
        <label>2</label>
    </ligand>
</feature>
<evidence type="ECO:0000313" key="18">
    <source>
        <dbReference type="Proteomes" id="UP000321408"/>
    </source>
</evidence>
<dbReference type="GO" id="GO:0051539">
    <property type="term" value="F:4 iron, 4 sulfur cluster binding"/>
    <property type="evidence" value="ECO:0007669"/>
    <property type="project" value="UniProtKB-UniRule"/>
</dbReference>
<dbReference type="SUPFAM" id="SSF52518">
    <property type="entry name" value="Thiamin diphosphate-binding fold (THDP-binding)"/>
    <property type="match status" value="2"/>
</dbReference>
<dbReference type="PIRSF" id="PIRSF006439">
    <property type="entry name" value="Indolepyruvate_ferr_oxidored"/>
    <property type="match status" value="1"/>
</dbReference>
<dbReference type="GO" id="GO:0046872">
    <property type="term" value="F:metal ion binding"/>
    <property type="evidence" value="ECO:0007669"/>
    <property type="project" value="UniProtKB-UniRule"/>
</dbReference>
<sequence>MSRVFEKIVSGKPGERRFFLGNEAIARGALESGIDVYTFYPGTPSSDVGEIFMEIFRDAGMKWTETSINEKVALEVAGSAYARGAKSMCGMKNVGLNVASDPFFALATTKPKNENSAMVVLVADDPEQHSSAVEMDSRHFLKLLKVPALEPGNAQECLEFTKEAFRISKKLKIPVILRTVTNVAHARGGVELGEIQKSEIKDVFDLSKEVNVASRLYFLELKNEQIFNRMHQALEISENTPLNFIANDQSENEYQFGIITSGVSFSYVNEALEFLNLTAPILKIGMINPLPEQKIANFLGKFKQILIVEENDPYLETQILGIAHKHKIEVKIFGKDPYSYQKDDALLPQVGELDPTKVALAIAKITKITPKLDLQKIINTKYDVMKRKPVLCPGCPHMTTGFSLTKAVKRIKNKTKKEVYFFQDIGCYTLLAFPPLGFANVKYCMGSSIALAQGVAQTSDSLNIAMIGDGTFFHSGLPPLINAVYQNAPILLLLLDNGWIGMTGQQCDAGTNTEHYSEGKYKTRIPLEKVVESIGAKLDIYRKRDDGEKNTRRLTKLIEEAGIDVIENRNTHVILIQDECIQKSKKRYTGLVREVDRDKCINCGTCYRQLACPAISVRDEKSDIDPGLCLGCGICEEVCPAKAIGVKK</sequence>
<comment type="cofactor">
    <cofactor evidence="14 15">
        <name>[4Fe-4S] cluster</name>
        <dbReference type="ChEBI" id="CHEBI:49883"/>
    </cofactor>
    <text evidence="14 15">Binds 2 [4Fe-4S] clusters. In this family the first cluster has a non-standard and varying [4Fe-4S] binding motif CX(2)CX(2)CX(4-5)CP.</text>
</comment>
<dbReference type="GO" id="GO:0030976">
    <property type="term" value="F:thiamine pyrophosphate binding"/>
    <property type="evidence" value="ECO:0007669"/>
    <property type="project" value="InterPro"/>
</dbReference>
<dbReference type="Gene3D" id="3.30.70.20">
    <property type="match status" value="1"/>
</dbReference>
<dbReference type="InterPro" id="IPR002880">
    <property type="entry name" value="Pyrv_Fd/Flavodoxin_OxRdtase_N"/>
</dbReference>
<evidence type="ECO:0000259" key="16">
    <source>
        <dbReference type="PROSITE" id="PS51379"/>
    </source>
</evidence>
<dbReference type="OrthoDB" id="19071at2157"/>
<evidence type="ECO:0000256" key="4">
    <source>
        <dbReference type="ARBA" id="ARBA00017710"/>
    </source>
</evidence>
<dbReference type="GO" id="GO:0006082">
    <property type="term" value="P:organic acid metabolic process"/>
    <property type="evidence" value="ECO:0007669"/>
    <property type="project" value="UniProtKB-ARBA"/>
</dbReference>
<evidence type="ECO:0000256" key="7">
    <source>
        <dbReference type="ARBA" id="ARBA00022723"/>
    </source>
</evidence>
<dbReference type="SUPFAM" id="SSF52922">
    <property type="entry name" value="TK C-terminal domain-like"/>
    <property type="match status" value="1"/>
</dbReference>